<dbReference type="PANTHER" id="PTHR37331">
    <property type="entry name" value="YALI0F11671P"/>
    <property type="match status" value="1"/>
</dbReference>
<dbReference type="PANTHER" id="PTHR37331:SF1">
    <property type="entry name" value="YALI0F11671P"/>
    <property type="match status" value="1"/>
</dbReference>
<protein>
    <submittedName>
        <fullName evidence="2">Uncharacterized protein</fullName>
    </submittedName>
</protein>
<evidence type="ECO:0000313" key="3">
    <source>
        <dbReference type="Proteomes" id="UP000054350"/>
    </source>
</evidence>
<gene>
    <name evidence="2" type="ORF">AMAG_10292</name>
</gene>
<dbReference type="eggNOG" id="ENOG502S8MB">
    <property type="taxonomic scope" value="Eukaryota"/>
</dbReference>
<dbReference type="Proteomes" id="UP000054350">
    <property type="component" value="Unassembled WGS sequence"/>
</dbReference>
<organism evidence="2 3">
    <name type="scientific">Allomyces macrogynus (strain ATCC 38327)</name>
    <name type="common">Allomyces javanicus var. macrogynus</name>
    <dbReference type="NCBI Taxonomy" id="578462"/>
    <lineage>
        <taxon>Eukaryota</taxon>
        <taxon>Fungi</taxon>
        <taxon>Fungi incertae sedis</taxon>
        <taxon>Blastocladiomycota</taxon>
        <taxon>Blastocladiomycetes</taxon>
        <taxon>Blastocladiales</taxon>
        <taxon>Blastocladiaceae</taxon>
        <taxon>Allomyces</taxon>
    </lineage>
</organism>
<dbReference type="EMBL" id="GG745349">
    <property type="protein sequence ID" value="KNE66015.1"/>
    <property type="molecule type" value="Genomic_DNA"/>
</dbReference>
<dbReference type="STRING" id="578462.A0A0L0SUG1"/>
<dbReference type="OrthoDB" id="5397701at2759"/>
<sequence length="192" mass="20709">MMRSALPARALRTAAATARSAALRRPLATTPNDANDTPLGTPVHPLPADATGRVAVSLVSKAGLAHAVVGWTRTPTSNGADLRPADFAENPAFVAHLHKVLKDHAHEDKDLIALAKHQKIGWMHVADQRNPPPWGRIPDPDDIIGSVQLDGEGKIQAHSYQPMPTHRIVSNHGLFQLSPFLHEKLVQSFGSK</sequence>
<evidence type="ECO:0000313" key="2">
    <source>
        <dbReference type="EMBL" id="KNE66015.1"/>
    </source>
</evidence>
<dbReference type="VEuPathDB" id="FungiDB:AMAG_10292"/>
<keyword evidence="3" id="KW-1185">Reference proteome</keyword>
<name>A0A0L0SUG1_ALLM3</name>
<reference evidence="3" key="2">
    <citation type="submission" date="2009-11" db="EMBL/GenBank/DDBJ databases">
        <title>The Genome Sequence of Allomyces macrogynus strain ATCC 38327.</title>
        <authorList>
            <consortium name="The Broad Institute Genome Sequencing Platform"/>
            <person name="Russ C."/>
            <person name="Cuomo C."/>
            <person name="Shea T."/>
            <person name="Young S.K."/>
            <person name="Zeng Q."/>
            <person name="Koehrsen M."/>
            <person name="Haas B."/>
            <person name="Borodovsky M."/>
            <person name="Guigo R."/>
            <person name="Alvarado L."/>
            <person name="Berlin A."/>
            <person name="Borenstein D."/>
            <person name="Chen Z."/>
            <person name="Engels R."/>
            <person name="Freedman E."/>
            <person name="Gellesch M."/>
            <person name="Goldberg J."/>
            <person name="Griggs A."/>
            <person name="Gujja S."/>
            <person name="Heiman D."/>
            <person name="Hepburn T."/>
            <person name="Howarth C."/>
            <person name="Jen D."/>
            <person name="Larson L."/>
            <person name="Lewis B."/>
            <person name="Mehta T."/>
            <person name="Park D."/>
            <person name="Pearson M."/>
            <person name="Roberts A."/>
            <person name="Saif S."/>
            <person name="Shenoy N."/>
            <person name="Sisk P."/>
            <person name="Stolte C."/>
            <person name="Sykes S."/>
            <person name="Walk T."/>
            <person name="White J."/>
            <person name="Yandava C."/>
            <person name="Burger G."/>
            <person name="Gray M.W."/>
            <person name="Holland P.W.H."/>
            <person name="King N."/>
            <person name="Lang F.B.F."/>
            <person name="Roger A.J."/>
            <person name="Ruiz-Trillo I."/>
            <person name="Lander E."/>
            <person name="Nusbaum C."/>
        </authorList>
    </citation>
    <scope>NUCLEOTIDE SEQUENCE [LARGE SCALE GENOMIC DNA]</scope>
    <source>
        <strain evidence="3">ATCC 38327</strain>
    </source>
</reference>
<reference evidence="2 3" key="1">
    <citation type="submission" date="2009-11" db="EMBL/GenBank/DDBJ databases">
        <title>Annotation of Allomyces macrogynus ATCC 38327.</title>
        <authorList>
            <consortium name="The Broad Institute Genome Sequencing Platform"/>
            <person name="Russ C."/>
            <person name="Cuomo C."/>
            <person name="Burger G."/>
            <person name="Gray M.W."/>
            <person name="Holland P.W.H."/>
            <person name="King N."/>
            <person name="Lang F.B.F."/>
            <person name="Roger A.J."/>
            <person name="Ruiz-Trillo I."/>
            <person name="Young S.K."/>
            <person name="Zeng Q."/>
            <person name="Gargeya S."/>
            <person name="Fitzgerald M."/>
            <person name="Haas B."/>
            <person name="Abouelleil A."/>
            <person name="Alvarado L."/>
            <person name="Arachchi H.M."/>
            <person name="Berlin A."/>
            <person name="Chapman S.B."/>
            <person name="Gearin G."/>
            <person name="Goldberg J."/>
            <person name="Griggs A."/>
            <person name="Gujja S."/>
            <person name="Hansen M."/>
            <person name="Heiman D."/>
            <person name="Howarth C."/>
            <person name="Larimer J."/>
            <person name="Lui A."/>
            <person name="MacDonald P.J.P."/>
            <person name="McCowen C."/>
            <person name="Montmayeur A."/>
            <person name="Murphy C."/>
            <person name="Neiman D."/>
            <person name="Pearson M."/>
            <person name="Priest M."/>
            <person name="Roberts A."/>
            <person name="Saif S."/>
            <person name="Shea T."/>
            <person name="Sisk P."/>
            <person name="Stolte C."/>
            <person name="Sykes S."/>
            <person name="Wortman J."/>
            <person name="Nusbaum C."/>
            <person name="Birren B."/>
        </authorList>
    </citation>
    <scope>NUCLEOTIDE SEQUENCE [LARGE SCALE GENOMIC DNA]</scope>
    <source>
        <strain evidence="2 3">ATCC 38327</strain>
    </source>
</reference>
<proteinExistence type="predicted"/>
<accession>A0A0L0SUG1</accession>
<evidence type="ECO:0000256" key="1">
    <source>
        <dbReference type="SAM" id="MobiDB-lite"/>
    </source>
</evidence>
<feature type="compositionally biased region" description="Low complexity" evidence="1">
    <location>
        <begin position="21"/>
        <end position="30"/>
    </location>
</feature>
<dbReference type="AlphaFoldDB" id="A0A0L0SUG1"/>
<feature type="region of interest" description="Disordered" evidence="1">
    <location>
        <begin position="21"/>
        <end position="41"/>
    </location>
</feature>